<proteinExistence type="predicted"/>
<organism evidence="1 2">
    <name type="scientific">Deinococcus daejeonensis</name>
    <dbReference type="NCBI Taxonomy" id="1007098"/>
    <lineage>
        <taxon>Bacteria</taxon>
        <taxon>Thermotogati</taxon>
        <taxon>Deinococcota</taxon>
        <taxon>Deinococci</taxon>
        <taxon>Deinococcales</taxon>
        <taxon>Deinococcaceae</taxon>
        <taxon>Deinococcus</taxon>
    </lineage>
</organism>
<keyword evidence="2" id="KW-1185">Reference proteome</keyword>
<gene>
    <name evidence="1" type="ORF">GCM10010842_18580</name>
</gene>
<dbReference type="Proteomes" id="UP000645517">
    <property type="component" value="Unassembled WGS sequence"/>
</dbReference>
<accession>A0ABQ2J0X8</accession>
<evidence type="ECO:0000313" key="1">
    <source>
        <dbReference type="EMBL" id="GGN37056.1"/>
    </source>
</evidence>
<sequence length="124" mass="14511">MRWGAWVMRSLCAAVWARRESGRYAIWPTLNKGGLKGYCMLTQWIFTEGLAFILSLAYSVVTGMEVPLVRLLPRTDGSESARSPLPRRRERFFWPADPRRSWERFTRASRKRQKVYTVHILFSG</sequence>
<dbReference type="EMBL" id="BMOR01000006">
    <property type="protein sequence ID" value="GGN37056.1"/>
    <property type="molecule type" value="Genomic_DNA"/>
</dbReference>
<reference evidence="2" key="1">
    <citation type="journal article" date="2019" name="Int. J. Syst. Evol. Microbiol.">
        <title>The Global Catalogue of Microorganisms (GCM) 10K type strain sequencing project: providing services to taxonomists for standard genome sequencing and annotation.</title>
        <authorList>
            <consortium name="The Broad Institute Genomics Platform"/>
            <consortium name="The Broad Institute Genome Sequencing Center for Infectious Disease"/>
            <person name="Wu L."/>
            <person name="Ma J."/>
        </authorList>
    </citation>
    <scope>NUCLEOTIDE SEQUENCE [LARGE SCALE GENOMIC DNA]</scope>
    <source>
        <strain evidence="2">JCM 16918</strain>
    </source>
</reference>
<protein>
    <submittedName>
        <fullName evidence="1">Uncharacterized protein</fullName>
    </submittedName>
</protein>
<name>A0ABQ2J0X8_9DEIO</name>
<evidence type="ECO:0000313" key="2">
    <source>
        <dbReference type="Proteomes" id="UP000645517"/>
    </source>
</evidence>
<comment type="caution">
    <text evidence="1">The sequence shown here is derived from an EMBL/GenBank/DDBJ whole genome shotgun (WGS) entry which is preliminary data.</text>
</comment>